<dbReference type="Proteomes" id="UP000278792">
    <property type="component" value="Unassembled WGS sequence"/>
</dbReference>
<dbReference type="EMBL" id="RKIK01000220">
    <property type="protein sequence ID" value="ROV55561.1"/>
    <property type="molecule type" value="Genomic_DNA"/>
</dbReference>
<evidence type="ECO:0000313" key="1">
    <source>
        <dbReference type="EMBL" id="ROV55561.1"/>
    </source>
</evidence>
<name>A0A3N3DM67_9VIBR</name>
<dbReference type="AlphaFoldDB" id="A0A3N3DM67"/>
<sequence length="101" mass="12296">MSVYKPVGDKINDLIDYDHMLIKKFNEPLGNYYENGLYECPVYCGLQFFNIMISESLHQHVKWHMWLYYYQSFTRKILNKLNVEDNVDLSKEWPTPFHFHL</sequence>
<reference evidence="1 2" key="1">
    <citation type="submission" date="2018-11" db="EMBL/GenBank/DDBJ databases">
        <title>Vibrio ponticus strain CAIM 1751 pathogenic for the snapper Lutjanus guttatus.</title>
        <authorList>
            <person name="Soto-Rodriguez S."/>
            <person name="Lozano-Olvera R."/>
            <person name="Gomez-Gil B."/>
        </authorList>
    </citation>
    <scope>NUCLEOTIDE SEQUENCE [LARGE SCALE GENOMIC DNA]</scope>
    <source>
        <strain evidence="1 2">CAIM 1751</strain>
    </source>
</reference>
<proteinExistence type="predicted"/>
<protein>
    <submittedName>
        <fullName evidence="1">Uncharacterized protein</fullName>
    </submittedName>
</protein>
<accession>A0A3N3DM67</accession>
<evidence type="ECO:0000313" key="2">
    <source>
        <dbReference type="Proteomes" id="UP000278792"/>
    </source>
</evidence>
<organism evidence="1 2">
    <name type="scientific">Vibrio ponticus</name>
    <dbReference type="NCBI Taxonomy" id="265668"/>
    <lineage>
        <taxon>Bacteria</taxon>
        <taxon>Pseudomonadati</taxon>
        <taxon>Pseudomonadota</taxon>
        <taxon>Gammaproteobacteria</taxon>
        <taxon>Vibrionales</taxon>
        <taxon>Vibrionaceae</taxon>
        <taxon>Vibrio</taxon>
    </lineage>
</organism>
<gene>
    <name evidence="1" type="ORF">EGH82_23765</name>
</gene>
<comment type="caution">
    <text evidence="1">The sequence shown here is derived from an EMBL/GenBank/DDBJ whole genome shotgun (WGS) entry which is preliminary data.</text>
</comment>